<dbReference type="Proteomes" id="UP001281147">
    <property type="component" value="Unassembled WGS sequence"/>
</dbReference>
<keyword evidence="2" id="KW-1185">Reference proteome</keyword>
<organism evidence="1 2">
    <name type="scientific">Vermiconidia calcicola</name>
    <dbReference type="NCBI Taxonomy" id="1690605"/>
    <lineage>
        <taxon>Eukaryota</taxon>
        <taxon>Fungi</taxon>
        <taxon>Dikarya</taxon>
        <taxon>Ascomycota</taxon>
        <taxon>Pezizomycotina</taxon>
        <taxon>Dothideomycetes</taxon>
        <taxon>Dothideomycetidae</taxon>
        <taxon>Mycosphaerellales</taxon>
        <taxon>Extremaceae</taxon>
        <taxon>Vermiconidia</taxon>
    </lineage>
</organism>
<accession>A0ACC3NY22</accession>
<protein>
    <submittedName>
        <fullName evidence="1">Uncharacterized protein</fullName>
    </submittedName>
</protein>
<evidence type="ECO:0000313" key="1">
    <source>
        <dbReference type="EMBL" id="KAK3723726.1"/>
    </source>
</evidence>
<proteinExistence type="predicted"/>
<name>A0ACC3NY22_9PEZI</name>
<comment type="caution">
    <text evidence="1">The sequence shown here is derived from an EMBL/GenBank/DDBJ whole genome shotgun (WGS) entry which is preliminary data.</text>
</comment>
<reference evidence="1" key="1">
    <citation type="submission" date="2023-07" db="EMBL/GenBank/DDBJ databases">
        <title>Black Yeasts Isolated from many extreme environments.</title>
        <authorList>
            <person name="Coleine C."/>
            <person name="Stajich J.E."/>
            <person name="Selbmann L."/>
        </authorList>
    </citation>
    <scope>NUCLEOTIDE SEQUENCE</scope>
    <source>
        <strain evidence="1">CCFEE 5714</strain>
    </source>
</reference>
<gene>
    <name evidence="1" type="ORF">LTR37_001607</name>
</gene>
<dbReference type="EMBL" id="JAUTXU010000008">
    <property type="protein sequence ID" value="KAK3723726.1"/>
    <property type="molecule type" value="Genomic_DNA"/>
</dbReference>
<evidence type="ECO:0000313" key="2">
    <source>
        <dbReference type="Proteomes" id="UP001281147"/>
    </source>
</evidence>
<sequence>MATLLTIPGEIRNQTYDLALPKNTTCYFQADRYNHEGGPPGICRASRQLREETLPIWCSSNRFVTHQYFANYPYDMSNDAFRRFCLPWDAGFKHIQHLTWIQVWRGSQQFDVRSFDHARITLVIKHSECCITTQKTSNRSMDEESGREVDALEEAEVQKFVCLVGRLLERELKVVERESITVS</sequence>